<sequence length="105" mass="11628">MQTGSSANISTSRGFQWKRSVSILRFYCQEERPAICSALLLVRKDLRFILRFYWSGKTCDSFCASIGQGTPAMDCCKIVVKSTTTCIKHAKANVTGCIQTSYPGT</sequence>
<accession>A0A9Q1E5T8</accession>
<organism evidence="1 2">
    <name type="scientific">Synaphobranchus kaupii</name>
    <name type="common">Kaup's arrowtooth eel</name>
    <dbReference type="NCBI Taxonomy" id="118154"/>
    <lineage>
        <taxon>Eukaryota</taxon>
        <taxon>Metazoa</taxon>
        <taxon>Chordata</taxon>
        <taxon>Craniata</taxon>
        <taxon>Vertebrata</taxon>
        <taxon>Euteleostomi</taxon>
        <taxon>Actinopterygii</taxon>
        <taxon>Neopterygii</taxon>
        <taxon>Teleostei</taxon>
        <taxon>Anguilliformes</taxon>
        <taxon>Synaphobranchidae</taxon>
        <taxon>Synaphobranchus</taxon>
    </lineage>
</organism>
<evidence type="ECO:0000313" key="2">
    <source>
        <dbReference type="Proteomes" id="UP001152622"/>
    </source>
</evidence>
<dbReference type="EMBL" id="JAINUF010000025">
    <property type="protein sequence ID" value="KAJ8332737.1"/>
    <property type="molecule type" value="Genomic_DNA"/>
</dbReference>
<name>A0A9Q1E5T8_SYNKA</name>
<comment type="caution">
    <text evidence="1">The sequence shown here is derived from an EMBL/GenBank/DDBJ whole genome shotgun (WGS) entry which is preliminary data.</text>
</comment>
<evidence type="ECO:0000313" key="1">
    <source>
        <dbReference type="EMBL" id="KAJ8332737.1"/>
    </source>
</evidence>
<dbReference type="Proteomes" id="UP001152622">
    <property type="component" value="Unassembled WGS sequence"/>
</dbReference>
<protein>
    <submittedName>
        <fullName evidence="1">Uncharacterized protein</fullName>
    </submittedName>
</protein>
<reference evidence="1" key="1">
    <citation type="journal article" date="2023" name="Science">
        <title>Genome structures resolve the early diversification of teleost fishes.</title>
        <authorList>
            <person name="Parey E."/>
            <person name="Louis A."/>
            <person name="Montfort J."/>
            <person name="Bouchez O."/>
            <person name="Roques C."/>
            <person name="Iampietro C."/>
            <person name="Lluch J."/>
            <person name="Castinel A."/>
            <person name="Donnadieu C."/>
            <person name="Desvignes T."/>
            <person name="Floi Bucao C."/>
            <person name="Jouanno E."/>
            <person name="Wen M."/>
            <person name="Mejri S."/>
            <person name="Dirks R."/>
            <person name="Jansen H."/>
            <person name="Henkel C."/>
            <person name="Chen W.J."/>
            <person name="Zahm M."/>
            <person name="Cabau C."/>
            <person name="Klopp C."/>
            <person name="Thompson A.W."/>
            <person name="Robinson-Rechavi M."/>
            <person name="Braasch I."/>
            <person name="Lecointre G."/>
            <person name="Bobe J."/>
            <person name="Postlethwait J.H."/>
            <person name="Berthelot C."/>
            <person name="Roest Crollius H."/>
            <person name="Guiguen Y."/>
        </authorList>
    </citation>
    <scope>NUCLEOTIDE SEQUENCE</scope>
    <source>
        <strain evidence="1">WJC10195</strain>
    </source>
</reference>
<keyword evidence="2" id="KW-1185">Reference proteome</keyword>
<dbReference type="AlphaFoldDB" id="A0A9Q1E5T8"/>
<gene>
    <name evidence="1" type="ORF">SKAU_G00425260</name>
</gene>
<proteinExistence type="predicted"/>